<comment type="caution">
    <text evidence="1">The sequence shown here is derived from an EMBL/GenBank/DDBJ whole genome shotgun (WGS) entry which is preliminary data.</text>
</comment>
<protein>
    <submittedName>
        <fullName evidence="1">Uncharacterized protein</fullName>
    </submittedName>
</protein>
<proteinExistence type="predicted"/>
<name>A0AAV9RGY4_9TELE</name>
<evidence type="ECO:0000313" key="1">
    <source>
        <dbReference type="EMBL" id="KAK5608152.1"/>
    </source>
</evidence>
<dbReference type="EMBL" id="JAHHUM010001848">
    <property type="protein sequence ID" value="KAK5608152.1"/>
    <property type="molecule type" value="Genomic_DNA"/>
</dbReference>
<dbReference type="AlphaFoldDB" id="A0AAV9RGY4"/>
<sequence length="110" mass="12436">MEYARSFQHLSHLDHREHLQFCQESESSDRVAKAAHGLVLKVLLHEEVSVDELGCLEPVAVAVWTHLDYLLHRIGDENGAVRTQDHHCGQLIHIEHGLQLPVGKHTLVEA</sequence>
<evidence type="ECO:0000313" key="2">
    <source>
        <dbReference type="Proteomes" id="UP001311232"/>
    </source>
</evidence>
<organism evidence="1 2">
    <name type="scientific">Crenichthys baileyi</name>
    <name type="common">White River springfish</name>
    <dbReference type="NCBI Taxonomy" id="28760"/>
    <lineage>
        <taxon>Eukaryota</taxon>
        <taxon>Metazoa</taxon>
        <taxon>Chordata</taxon>
        <taxon>Craniata</taxon>
        <taxon>Vertebrata</taxon>
        <taxon>Euteleostomi</taxon>
        <taxon>Actinopterygii</taxon>
        <taxon>Neopterygii</taxon>
        <taxon>Teleostei</taxon>
        <taxon>Neoteleostei</taxon>
        <taxon>Acanthomorphata</taxon>
        <taxon>Ovalentaria</taxon>
        <taxon>Atherinomorphae</taxon>
        <taxon>Cyprinodontiformes</taxon>
        <taxon>Goodeidae</taxon>
        <taxon>Crenichthys</taxon>
    </lineage>
</organism>
<reference evidence="1 2" key="1">
    <citation type="submission" date="2021-06" db="EMBL/GenBank/DDBJ databases">
        <authorList>
            <person name="Palmer J.M."/>
        </authorList>
    </citation>
    <scope>NUCLEOTIDE SEQUENCE [LARGE SCALE GENOMIC DNA]</scope>
    <source>
        <strain evidence="1 2">MEX-2019</strain>
        <tissue evidence="1">Muscle</tissue>
    </source>
</reference>
<gene>
    <name evidence="1" type="ORF">CRENBAI_003649</name>
</gene>
<accession>A0AAV9RGY4</accession>
<keyword evidence="2" id="KW-1185">Reference proteome</keyword>
<dbReference type="Proteomes" id="UP001311232">
    <property type="component" value="Unassembled WGS sequence"/>
</dbReference>